<sequence length="80" mass="9616">MASNFRCSLIWVILFLCLLSFSTKVLTRNIPIVSEHYTDEMGVNKRVLQQENRRPKCRRGRMTYVVSRFKKDKPRCHHYL</sequence>
<dbReference type="Proteomes" id="UP001177021">
    <property type="component" value="Unassembled WGS sequence"/>
</dbReference>
<protein>
    <submittedName>
        <fullName evidence="1">Uncharacterized protein</fullName>
    </submittedName>
</protein>
<evidence type="ECO:0000313" key="2">
    <source>
        <dbReference type="Proteomes" id="UP001177021"/>
    </source>
</evidence>
<dbReference type="EMBL" id="CASHSV030000206">
    <property type="protein sequence ID" value="CAJ2654902.1"/>
    <property type="molecule type" value="Genomic_DNA"/>
</dbReference>
<organism evidence="1 2">
    <name type="scientific">Trifolium pratense</name>
    <name type="common">Red clover</name>
    <dbReference type="NCBI Taxonomy" id="57577"/>
    <lineage>
        <taxon>Eukaryota</taxon>
        <taxon>Viridiplantae</taxon>
        <taxon>Streptophyta</taxon>
        <taxon>Embryophyta</taxon>
        <taxon>Tracheophyta</taxon>
        <taxon>Spermatophyta</taxon>
        <taxon>Magnoliopsida</taxon>
        <taxon>eudicotyledons</taxon>
        <taxon>Gunneridae</taxon>
        <taxon>Pentapetalae</taxon>
        <taxon>rosids</taxon>
        <taxon>fabids</taxon>
        <taxon>Fabales</taxon>
        <taxon>Fabaceae</taxon>
        <taxon>Papilionoideae</taxon>
        <taxon>50 kb inversion clade</taxon>
        <taxon>NPAAA clade</taxon>
        <taxon>Hologalegina</taxon>
        <taxon>IRL clade</taxon>
        <taxon>Trifolieae</taxon>
        <taxon>Trifolium</taxon>
    </lineage>
</organism>
<proteinExistence type="predicted"/>
<reference evidence="1" key="1">
    <citation type="submission" date="2023-10" db="EMBL/GenBank/DDBJ databases">
        <authorList>
            <person name="Rodriguez Cubillos JULIANA M."/>
            <person name="De Vega J."/>
        </authorList>
    </citation>
    <scope>NUCLEOTIDE SEQUENCE</scope>
</reference>
<accession>A0ACB0KHE7</accession>
<keyword evidence="2" id="KW-1185">Reference proteome</keyword>
<evidence type="ECO:0000313" key="1">
    <source>
        <dbReference type="EMBL" id="CAJ2654902.1"/>
    </source>
</evidence>
<name>A0ACB0KHE7_TRIPR</name>
<comment type="caution">
    <text evidence="1">The sequence shown here is derived from an EMBL/GenBank/DDBJ whole genome shotgun (WGS) entry which is preliminary data.</text>
</comment>
<gene>
    <name evidence="1" type="ORF">MILVUS5_LOCUS21949</name>
</gene>